<dbReference type="RefSeq" id="WP_342127901.1">
    <property type="nucleotide sequence ID" value="NZ_JBCAUS010000007.1"/>
</dbReference>
<feature type="transmembrane region" description="Helical" evidence="1">
    <location>
        <begin position="21"/>
        <end position="38"/>
    </location>
</feature>
<keyword evidence="3" id="KW-1185">Reference proteome</keyword>
<sequence>MAILKLLMSVINSAIQKCIGLIVRFINVLLLSLNFIIVKKENCICKKLVDVYTTPHKTNNEHPAECIIFSMDRAIQLHALLSSYFEKVTPSVPVHVLYRASSNPHQKAYDSVFSLFDEKQIFPVSQKDKGSFKKQLITILESIKAEKVFFLVDDIIFIEDMDVFDFAKFDPRTTIISLRLGANLKRAYTLQKEQQLPPFISDIIQDSDKLCWKWEDGELDWAYPLSVDGNLFLTREIIALAKSINFNSPNTFESNLQKQLRYFKHRYGVCYKKSKIINIPMNKVQDTNDNIHGTIHQDYLLNQWNHGMQIDYRALYGFVNESAHQEIDITFTKRNDLDSIKEVEQFERF</sequence>
<protein>
    <submittedName>
        <fullName evidence="2">Uncharacterized protein</fullName>
    </submittedName>
</protein>
<keyword evidence="1" id="KW-0812">Transmembrane</keyword>
<dbReference type="Proteomes" id="UP001396646">
    <property type="component" value="Unassembled WGS sequence"/>
</dbReference>
<reference evidence="2 3" key="1">
    <citation type="submission" date="2024-04" db="EMBL/GenBank/DDBJ databases">
        <title>Methanococcoides sp. LMO-2.</title>
        <authorList>
            <person name="Liang L."/>
        </authorList>
    </citation>
    <scope>NUCLEOTIDE SEQUENCE [LARGE SCALE GENOMIC DNA]</scope>
    <source>
        <strain evidence="2 3">LMO-2</strain>
    </source>
</reference>
<organism evidence="2 3">
    <name type="scientific">Methanococcoides cohabitans</name>
    <dbReference type="NCBI Taxonomy" id="3136559"/>
    <lineage>
        <taxon>Archaea</taxon>
        <taxon>Methanobacteriati</taxon>
        <taxon>Methanobacteriota</taxon>
        <taxon>Stenosarchaea group</taxon>
        <taxon>Methanomicrobia</taxon>
        <taxon>Methanosarcinales</taxon>
        <taxon>Methanosarcinaceae</taxon>
        <taxon>Methanococcoides</taxon>
    </lineage>
</organism>
<keyword evidence="1" id="KW-1133">Transmembrane helix</keyword>
<accession>A0ABU9KWY8</accession>
<keyword evidence="1" id="KW-0472">Membrane</keyword>
<proteinExistence type="predicted"/>
<name>A0ABU9KWY8_9EURY</name>
<evidence type="ECO:0000256" key="1">
    <source>
        <dbReference type="SAM" id="Phobius"/>
    </source>
</evidence>
<evidence type="ECO:0000313" key="2">
    <source>
        <dbReference type="EMBL" id="MEL4306298.1"/>
    </source>
</evidence>
<comment type="caution">
    <text evidence="2">The sequence shown here is derived from an EMBL/GenBank/DDBJ whole genome shotgun (WGS) entry which is preliminary data.</text>
</comment>
<evidence type="ECO:0000313" key="3">
    <source>
        <dbReference type="Proteomes" id="UP001396646"/>
    </source>
</evidence>
<dbReference type="EMBL" id="JBCAUS010000007">
    <property type="protein sequence ID" value="MEL4306298.1"/>
    <property type="molecule type" value="Genomic_DNA"/>
</dbReference>
<gene>
    <name evidence="2" type="ORF">WOA13_10755</name>
</gene>